<proteinExistence type="predicted"/>
<accession>A0A5R8P715</accession>
<dbReference type="AlphaFoldDB" id="A0A5R8P715"/>
<name>A0A5R8P715_9NOCA</name>
<gene>
    <name evidence="1" type="ORF">FEK35_27225</name>
</gene>
<comment type="caution">
    <text evidence="1">The sequence shown here is derived from an EMBL/GenBank/DDBJ whole genome shotgun (WGS) entry which is preliminary data.</text>
</comment>
<reference evidence="1 2" key="1">
    <citation type="submission" date="2019-05" db="EMBL/GenBank/DDBJ databases">
        <title>Genomes sequences of two Nocardia cyriacigeorgica environmental isolates, type strains Nocardia asteroides ATCC 19247 and Nocardia cyriacigeorgica DSM 44484.</title>
        <authorList>
            <person name="Vautrin F."/>
            <person name="Bergeron E."/>
            <person name="Dubost A."/>
            <person name="Abrouk D."/>
            <person name="Rodriguez Nava V."/>
            <person name="Pujic P."/>
        </authorList>
    </citation>
    <scope>NUCLEOTIDE SEQUENCE [LARGE SCALE GENOMIC DNA]</scope>
    <source>
        <strain evidence="1 2">EML 1456</strain>
    </source>
</reference>
<evidence type="ECO:0000313" key="2">
    <source>
        <dbReference type="Proteomes" id="UP000308349"/>
    </source>
</evidence>
<dbReference type="Proteomes" id="UP000308349">
    <property type="component" value="Unassembled WGS sequence"/>
</dbReference>
<evidence type="ECO:0000313" key="1">
    <source>
        <dbReference type="EMBL" id="TLF96786.1"/>
    </source>
</evidence>
<protein>
    <submittedName>
        <fullName evidence="1">Uncharacterized protein</fullName>
    </submittedName>
</protein>
<dbReference type="EMBL" id="VBUU01000040">
    <property type="protein sequence ID" value="TLF96786.1"/>
    <property type="molecule type" value="Genomic_DNA"/>
</dbReference>
<sequence length="132" mass="14228">MTTTNDVAVGQVRRDDRGRYIHADRIEHDKYGAQVYVTVVAREVGGRITAPGTTTSMRAERFATIPLVDAAPAPTGPDITEVVIDRNRQAIIIDGTEHLYHVGSSGPRIAQGPADGSALVTVQFYVRTVRGA</sequence>
<dbReference type="RefSeq" id="WP_138458627.1">
    <property type="nucleotide sequence ID" value="NZ_VBUU01000040.1"/>
</dbReference>
<organism evidence="1 2">
    <name type="scientific">Nocardia cyriacigeorgica</name>
    <dbReference type="NCBI Taxonomy" id="135487"/>
    <lineage>
        <taxon>Bacteria</taxon>
        <taxon>Bacillati</taxon>
        <taxon>Actinomycetota</taxon>
        <taxon>Actinomycetes</taxon>
        <taxon>Mycobacteriales</taxon>
        <taxon>Nocardiaceae</taxon>
        <taxon>Nocardia</taxon>
    </lineage>
</organism>